<sequence length="56" mass="6736">MKVSVFEVKDKMFIPVLRLRFALDSSFLRLLFVFPSSFLRLRFTLPPFTFYLLPFT</sequence>
<evidence type="ECO:0000313" key="2">
    <source>
        <dbReference type="EMBL" id="EFS97520.1"/>
    </source>
</evidence>
<organism evidence="2 3">
    <name type="scientific">Capnocytophaga ochracea F0287</name>
    <dbReference type="NCBI Taxonomy" id="873517"/>
    <lineage>
        <taxon>Bacteria</taxon>
        <taxon>Pseudomonadati</taxon>
        <taxon>Bacteroidota</taxon>
        <taxon>Flavobacteriia</taxon>
        <taxon>Flavobacteriales</taxon>
        <taxon>Flavobacteriaceae</taxon>
        <taxon>Capnocytophaga</taxon>
    </lineage>
</organism>
<name>E4MRV8_CAPOC</name>
<keyword evidence="1" id="KW-0472">Membrane</keyword>
<dbReference type="HOGENOM" id="CLU_211976_0_0_10"/>
<accession>E4MRV8</accession>
<dbReference type="AlphaFoldDB" id="E4MRV8"/>
<proteinExistence type="predicted"/>
<evidence type="ECO:0000313" key="3">
    <source>
        <dbReference type="Proteomes" id="UP000005391"/>
    </source>
</evidence>
<evidence type="ECO:0000256" key="1">
    <source>
        <dbReference type="SAM" id="Phobius"/>
    </source>
</evidence>
<protein>
    <submittedName>
        <fullName evidence="2">Uncharacterized protein</fullName>
    </submittedName>
</protein>
<keyword evidence="1" id="KW-0812">Transmembrane</keyword>
<comment type="caution">
    <text evidence="2">The sequence shown here is derived from an EMBL/GenBank/DDBJ whole genome shotgun (WGS) entry which is preliminary data.</text>
</comment>
<feature type="transmembrane region" description="Helical" evidence="1">
    <location>
        <begin position="21"/>
        <end position="43"/>
    </location>
</feature>
<dbReference type="Proteomes" id="UP000005391">
    <property type="component" value="Unassembled WGS sequence"/>
</dbReference>
<dbReference type="EMBL" id="AEOH01000033">
    <property type="protein sequence ID" value="EFS97520.1"/>
    <property type="molecule type" value="Genomic_DNA"/>
</dbReference>
<reference evidence="2 3" key="1">
    <citation type="submission" date="2010-10" db="EMBL/GenBank/DDBJ databases">
        <authorList>
            <person name="Muzny D."/>
            <person name="Qin X."/>
            <person name="Deng J."/>
            <person name="Jiang H."/>
            <person name="Liu Y."/>
            <person name="Qu J."/>
            <person name="Song X.-Z."/>
            <person name="Zhang L."/>
            <person name="Thornton R."/>
            <person name="Coyle M."/>
            <person name="Francisco L."/>
            <person name="Jackson L."/>
            <person name="Javaid M."/>
            <person name="Korchina V."/>
            <person name="Kovar C."/>
            <person name="Mata R."/>
            <person name="Mathew T."/>
            <person name="Ngo R."/>
            <person name="Nguyen L."/>
            <person name="Nguyen N."/>
            <person name="Okwuonu G."/>
            <person name="Ongeri F."/>
            <person name="Pham C."/>
            <person name="Simmons D."/>
            <person name="Wilczek-Boney K."/>
            <person name="Hale W."/>
            <person name="Jakkamsetti A."/>
            <person name="Pham P."/>
            <person name="Ruth R."/>
            <person name="San Lucas F."/>
            <person name="Warren J."/>
            <person name="Zhang J."/>
            <person name="Zhao Z."/>
            <person name="Zhou C."/>
            <person name="Zhu D."/>
            <person name="Lee S."/>
            <person name="Bess C."/>
            <person name="Blankenburg K."/>
            <person name="Forbes L."/>
            <person name="Fu Q."/>
            <person name="Gubbala S."/>
            <person name="Hirani K."/>
            <person name="Jayaseelan J.C."/>
            <person name="Lara F."/>
            <person name="Munidasa M."/>
            <person name="Palculict T."/>
            <person name="Patil S."/>
            <person name="Pu L.-L."/>
            <person name="Saada N."/>
            <person name="Tang L."/>
            <person name="Weissenberger G."/>
            <person name="Zhu Y."/>
            <person name="Hemphill L."/>
            <person name="Shang Y."/>
            <person name="Youmans B."/>
            <person name="Ayvaz T."/>
            <person name="Ross M."/>
            <person name="Santibanez J."/>
            <person name="Aqrawi P."/>
            <person name="Gross S."/>
            <person name="Joshi V."/>
            <person name="Fowler G."/>
            <person name="Nazareth L."/>
            <person name="Reid J."/>
            <person name="Worley K."/>
            <person name="Petrosino J."/>
            <person name="Highlander S."/>
            <person name="Gibbs R."/>
        </authorList>
    </citation>
    <scope>NUCLEOTIDE SEQUENCE [LARGE SCALE GENOMIC DNA]</scope>
    <source>
        <strain evidence="2 3">F0287</strain>
    </source>
</reference>
<gene>
    <name evidence="2" type="ORF">HMPREF1977_1118</name>
</gene>
<keyword evidence="1" id="KW-1133">Transmembrane helix</keyword>